<dbReference type="EMBL" id="CAVMJV010000067">
    <property type="protein sequence ID" value="CAK5087777.1"/>
    <property type="molecule type" value="Genomic_DNA"/>
</dbReference>
<protein>
    <submittedName>
        <fullName evidence="1">Uncharacterized protein</fullName>
    </submittedName>
</protein>
<comment type="caution">
    <text evidence="1">The sequence shown here is derived from an EMBL/GenBank/DDBJ whole genome shotgun (WGS) entry which is preliminary data.</text>
</comment>
<evidence type="ECO:0000313" key="1">
    <source>
        <dbReference type="EMBL" id="CAK5087777.1"/>
    </source>
</evidence>
<sequence>MISVLVEYLDHFINSSQEKIKEHFGSGSGKIKVPHPSSHFSLHIKASLKLFVLISEYTYIDFFGSFKVTKGYLQKPQNPTKQQYKKGNGKTKFVCCPPSSPSLFSFFRYFYFCCFPLFSLRNCLAPQVKERGNDHKKKEREKTHHLLKGQSN</sequence>
<name>A0ACB1A8I1_MELEN</name>
<accession>A0ACB1A8I1</accession>
<gene>
    <name evidence="1" type="ORF">MENTE1834_LOCUS35394</name>
</gene>
<evidence type="ECO:0000313" key="2">
    <source>
        <dbReference type="Proteomes" id="UP001497535"/>
    </source>
</evidence>
<proteinExistence type="predicted"/>
<keyword evidence="2" id="KW-1185">Reference proteome</keyword>
<reference evidence="1" key="1">
    <citation type="submission" date="2023-11" db="EMBL/GenBank/DDBJ databases">
        <authorList>
            <person name="Poullet M."/>
        </authorList>
    </citation>
    <scope>NUCLEOTIDE SEQUENCE</scope>
    <source>
        <strain evidence="1">E1834</strain>
    </source>
</reference>
<dbReference type="Proteomes" id="UP001497535">
    <property type="component" value="Unassembled WGS sequence"/>
</dbReference>
<organism evidence="1 2">
    <name type="scientific">Meloidogyne enterolobii</name>
    <name type="common">Root-knot nematode worm</name>
    <name type="synonym">Meloidogyne mayaguensis</name>
    <dbReference type="NCBI Taxonomy" id="390850"/>
    <lineage>
        <taxon>Eukaryota</taxon>
        <taxon>Metazoa</taxon>
        <taxon>Ecdysozoa</taxon>
        <taxon>Nematoda</taxon>
        <taxon>Chromadorea</taxon>
        <taxon>Rhabditida</taxon>
        <taxon>Tylenchina</taxon>
        <taxon>Tylenchomorpha</taxon>
        <taxon>Tylenchoidea</taxon>
        <taxon>Meloidogynidae</taxon>
        <taxon>Meloidogyninae</taxon>
        <taxon>Meloidogyne</taxon>
    </lineage>
</organism>